<evidence type="ECO:0000259" key="1">
    <source>
        <dbReference type="Pfam" id="PF00561"/>
    </source>
</evidence>
<keyword evidence="3" id="KW-1185">Reference proteome</keyword>
<accession>A0ABU1JNY0</accession>
<dbReference type="Pfam" id="PF00561">
    <property type="entry name" value="Abhydrolase_1"/>
    <property type="match status" value="1"/>
</dbReference>
<organism evidence="2 3">
    <name type="scientific">Inquilinus ginsengisoli</name>
    <dbReference type="NCBI Taxonomy" id="363840"/>
    <lineage>
        <taxon>Bacteria</taxon>
        <taxon>Pseudomonadati</taxon>
        <taxon>Pseudomonadota</taxon>
        <taxon>Alphaproteobacteria</taxon>
        <taxon>Rhodospirillales</taxon>
        <taxon>Rhodospirillaceae</taxon>
        <taxon>Inquilinus</taxon>
    </lineage>
</organism>
<reference evidence="2 3" key="1">
    <citation type="submission" date="2023-07" db="EMBL/GenBank/DDBJ databases">
        <title>Sorghum-associated microbial communities from plants grown in Nebraska, USA.</title>
        <authorList>
            <person name="Schachtman D."/>
        </authorList>
    </citation>
    <scope>NUCLEOTIDE SEQUENCE [LARGE SCALE GENOMIC DNA]</scope>
    <source>
        <strain evidence="2 3">584</strain>
    </source>
</reference>
<proteinExistence type="predicted"/>
<evidence type="ECO:0000313" key="2">
    <source>
        <dbReference type="EMBL" id="MDR6290330.1"/>
    </source>
</evidence>
<gene>
    <name evidence="2" type="ORF">E9232_002851</name>
</gene>
<dbReference type="EMBL" id="JAVDPW010000004">
    <property type="protein sequence ID" value="MDR6290330.1"/>
    <property type="molecule type" value="Genomic_DNA"/>
</dbReference>
<dbReference type="InterPro" id="IPR029058">
    <property type="entry name" value="AB_hydrolase_fold"/>
</dbReference>
<dbReference type="SUPFAM" id="SSF53474">
    <property type="entry name" value="alpha/beta-Hydrolases"/>
    <property type="match status" value="1"/>
</dbReference>
<dbReference type="PRINTS" id="PR00111">
    <property type="entry name" value="ABHYDROLASE"/>
</dbReference>
<evidence type="ECO:0000313" key="3">
    <source>
        <dbReference type="Proteomes" id="UP001262410"/>
    </source>
</evidence>
<dbReference type="PANTHER" id="PTHR43433">
    <property type="entry name" value="HYDROLASE, ALPHA/BETA FOLD FAMILY PROTEIN"/>
    <property type="match status" value="1"/>
</dbReference>
<dbReference type="Proteomes" id="UP001262410">
    <property type="component" value="Unassembled WGS sequence"/>
</dbReference>
<feature type="domain" description="AB hydrolase-1" evidence="1">
    <location>
        <begin position="22"/>
        <end position="264"/>
    </location>
</feature>
<dbReference type="InterPro" id="IPR050471">
    <property type="entry name" value="AB_hydrolase"/>
</dbReference>
<sequence length="287" mass="29912">MARVAVGDLEFAVERFGDPGRPPILLVQGLAQQLIDWPWALIEALAAIHHVVVFDNRDTGLSAKFGPCRSDQEGTDTPYTLFDMAADTAGLIDALGLGRVHLLGYSMGGRIAQIVAARHPDRVRSLTCLMSSGGQAGVLAAPHIREALGAARPPELLRAPDIDLFTRQAALFEGDAWVTPEAELRARIAAAVARGYCPLGSARQIRAIGAAGDRSNLLRRITAPTLFIHGSADPVVPVEAARAGAALIPGARIEVIAGLGHNLSSTAAAAAIPPLLGFLGGLEATAV</sequence>
<dbReference type="Gene3D" id="3.40.50.1820">
    <property type="entry name" value="alpha/beta hydrolase"/>
    <property type="match status" value="1"/>
</dbReference>
<dbReference type="RefSeq" id="WP_309794799.1">
    <property type="nucleotide sequence ID" value="NZ_JAVDPW010000004.1"/>
</dbReference>
<dbReference type="PANTHER" id="PTHR43433:SF5">
    <property type="entry name" value="AB HYDROLASE-1 DOMAIN-CONTAINING PROTEIN"/>
    <property type="match status" value="1"/>
</dbReference>
<protein>
    <submittedName>
        <fullName evidence="2">Pimeloyl-ACP methyl ester carboxylesterase</fullName>
    </submittedName>
</protein>
<name>A0ABU1JNY0_9PROT</name>
<comment type="caution">
    <text evidence="2">The sequence shown here is derived from an EMBL/GenBank/DDBJ whole genome shotgun (WGS) entry which is preliminary data.</text>
</comment>
<dbReference type="InterPro" id="IPR000073">
    <property type="entry name" value="AB_hydrolase_1"/>
</dbReference>